<comment type="caution">
    <text evidence="1">The sequence shown here is derived from an EMBL/GenBank/DDBJ whole genome shotgun (WGS) entry which is preliminary data.</text>
</comment>
<proteinExistence type="predicted"/>
<evidence type="ECO:0000313" key="1">
    <source>
        <dbReference type="EMBL" id="RNF53116.1"/>
    </source>
</evidence>
<organism evidence="1 2">
    <name type="scientific">Marinomonas hwangdonensis</name>
    <dbReference type="NCBI Taxonomy" id="1053647"/>
    <lineage>
        <taxon>Bacteria</taxon>
        <taxon>Pseudomonadati</taxon>
        <taxon>Pseudomonadota</taxon>
        <taxon>Gammaproteobacteria</taxon>
        <taxon>Oceanospirillales</taxon>
        <taxon>Oceanospirillaceae</taxon>
        <taxon>Marinomonas</taxon>
    </lineage>
</organism>
<gene>
    <name evidence="1" type="ORF">EBI00_02380</name>
</gene>
<protein>
    <submittedName>
        <fullName evidence="1">Uncharacterized protein</fullName>
    </submittedName>
</protein>
<name>A0A3M8QAL7_9GAMM</name>
<reference evidence="1 2" key="1">
    <citation type="journal article" date="2012" name="Int. J. Syst. Evol. Microbiol.">
        <title>Marinomonas hwangdonensis sp. nov., isolated from seawater.</title>
        <authorList>
            <person name="Jung Y.T."/>
            <person name="Oh T.K."/>
            <person name="Yoon J.H."/>
        </authorList>
    </citation>
    <scope>NUCLEOTIDE SEQUENCE [LARGE SCALE GENOMIC DNA]</scope>
    <source>
        <strain evidence="1 2">HDW-15</strain>
    </source>
</reference>
<keyword evidence="2" id="KW-1185">Reference proteome</keyword>
<dbReference type="OrthoDB" id="8910228at2"/>
<accession>A0A3M8QAL7</accession>
<dbReference type="Proteomes" id="UP000280507">
    <property type="component" value="Unassembled WGS sequence"/>
</dbReference>
<dbReference type="AlphaFoldDB" id="A0A3M8QAL7"/>
<dbReference type="EMBL" id="RIZG01000001">
    <property type="protein sequence ID" value="RNF53116.1"/>
    <property type="molecule type" value="Genomic_DNA"/>
</dbReference>
<sequence length="64" mass="6923">MVSVKSAKIGFVSAAEEKADAYQEANEFCSKQNKSVETSSLEMRDSGLMQSASATLEFKCVNPL</sequence>
<evidence type="ECO:0000313" key="2">
    <source>
        <dbReference type="Proteomes" id="UP000280507"/>
    </source>
</evidence>